<evidence type="ECO:0000313" key="9">
    <source>
        <dbReference type="Proteomes" id="UP000075714"/>
    </source>
</evidence>
<evidence type="ECO:0000256" key="6">
    <source>
        <dbReference type="SAM" id="MobiDB-lite"/>
    </source>
</evidence>
<evidence type="ECO:0000256" key="1">
    <source>
        <dbReference type="ARBA" id="ARBA00012190"/>
    </source>
</evidence>
<dbReference type="GO" id="GO:0140956">
    <property type="term" value="F:histone H3K79 trimethyltransferase activity"/>
    <property type="evidence" value="ECO:0007669"/>
    <property type="project" value="UniProtKB-EC"/>
</dbReference>
<comment type="catalytic activity">
    <reaction evidence="5">
        <text>L-lysyl(79)-[histone H3] + 3 S-adenosyl-L-methionine = N(6),N(6),N(6)-trimethyl-L-lysyl(79)-[histone H3] + 3 S-adenosyl-L-homocysteine + 3 H(+)</text>
        <dbReference type="Rhea" id="RHEA:60328"/>
        <dbReference type="Rhea" id="RHEA-COMP:15549"/>
        <dbReference type="Rhea" id="RHEA-COMP:15552"/>
        <dbReference type="ChEBI" id="CHEBI:15378"/>
        <dbReference type="ChEBI" id="CHEBI:29969"/>
        <dbReference type="ChEBI" id="CHEBI:57856"/>
        <dbReference type="ChEBI" id="CHEBI:59789"/>
        <dbReference type="ChEBI" id="CHEBI:61961"/>
        <dbReference type="EC" id="2.1.1.360"/>
    </reaction>
</comment>
<sequence>MSQLLDALYDDLEDTFYSKRGHIITAREVALVEATGGSSTYGEITGEGVQQFLQAVPLQPDDVLVDLGSGLGRLVLQAACSLRLRRCVGIELSSTRHEQACWVAQRLGELAREADESGRDPGPAGNEPPLTTGSYSIAGGDATFSLGLPAASSPEQNSGPSTSGEVDARQELLLSPVELQCSDLLTADLRDGSAFFLCSTAFSAAACRAVAERLAAHPRFRLLVTSRALPFPSPLMQLGQFPCSFTWTASGTAYVYVRSLQEAPAPLLAAFLSSGAPEPPEVALMADLRHAVQAARAGGSDSNGNGNGARGGFLQIADAAPGGLAWLPSLSTMTVVPGDLMV</sequence>
<dbReference type="InterPro" id="IPR025789">
    <property type="entry name" value="DOT1_dom"/>
</dbReference>
<evidence type="ECO:0000256" key="2">
    <source>
        <dbReference type="ARBA" id="ARBA00020987"/>
    </source>
</evidence>
<gene>
    <name evidence="8" type="ORF">GPECTOR_51g732</name>
</gene>
<feature type="region of interest" description="Disordered" evidence="6">
    <location>
        <begin position="148"/>
        <end position="167"/>
    </location>
</feature>
<comment type="caution">
    <text evidence="8">The sequence shown here is derived from an EMBL/GenBank/DDBJ whole genome shotgun (WGS) entry which is preliminary data.</text>
</comment>
<feature type="compositionally biased region" description="Polar residues" evidence="6">
    <location>
        <begin position="153"/>
        <end position="164"/>
    </location>
</feature>
<keyword evidence="3" id="KW-0156">Chromatin regulator</keyword>
<dbReference type="SUPFAM" id="SSF53335">
    <property type="entry name" value="S-adenosyl-L-methionine-dependent methyltransferases"/>
    <property type="match status" value="1"/>
</dbReference>
<dbReference type="EC" id="2.1.1.360" evidence="1"/>
<feature type="region of interest" description="Disordered" evidence="6">
    <location>
        <begin position="112"/>
        <end position="133"/>
    </location>
</feature>
<dbReference type="PANTHER" id="PTHR21451:SF19">
    <property type="entry name" value="ACTIVATED IN BLOCKED UNFOLDED PROTEIN RESPONSE"/>
    <property type="match status" value="1"/>
</dbReference>
<dbReference type="STRING" id="33097.A0A150G7A3"/>
<name>A0A150G7A3_GONPE</name>
<evidence type="ECO:0000256" key="4">
    <source>
        <dbReference type="ARBA" id="ARBA00029821"/>
    </source>
</evidence>
<dbReference type="AlphaFoldDB" id="A0A150G7A3"/>
<dbReference type="InterPro" id="IPR030445">
    <property type="entry name" value="H3-K79_meTrfase"/>
</dbReference>
<dbReference type="Proteomes" id="UP000075714">
    <property type="component" value="Unassembled WGS sequence"/>
</dbReference>
<keyword evidence="9" id="KW-1185">Reference proteome</keyword>
<dbReference type="InterPro" id="IPR029063">
    <property type="entry name" value="SAM-dependent_MTases_sf"/>
</dbReference>
<feature type="domain" description="DOT1" evidence="7">
    <location>
        <begin position="36"/>
        <end position="98"/>
    </location>
</feature>
<organism evidence="8 9">
    <name type="scientific">Gonium pectorale</name>
    <name type="common">Green alga</name>
    <dbReference type="NCBI Taxonomy" id="33097"/>
    <lineage>
        <taxon>Eukaryota</taxon>
        <taxon>Viridiplantae</taxon>
        <taxon>Chlorophyta</taxon>
        <taxon>core chlorophytes</taxon>
        <taxon>Chlorophyceae</taxon>
        <taxon>CS clade</taxon>
        <taxon>Chlamydomonadales</taxon>
        <taxon>Volvocaceae</taxon>
        <taxon>Gonium</taxon>
    </lineage>
</organism>
<dbReference type="EMBL" id="LSYV01000052">
    <property type="protein sequence ID" value="KXZ45746.1"/>
    <property type="molecule type" value="Genomic_DNA"/>
</dbReference>
<reference evidence="9" key="1">
    <citation type="journal article" date="2016" name="Nat. Commun.">
        <title>The Gonium pectorale genome demonstrates co-option of cell cycle regulation during the evolution of multicellularity.</title>
        <authorList>
            <person name="Hanschen E.R."/>
            <person name="Marriage T.N."/>
            <person name="Ferris P.J."/>
            <person name="Hamaji T."/>
            <person name="Toyoda A."/>
            <person name="Fujiyama A."/>
            <person name="Neme R."/>
            <person name="Noguchi H."/>
            <person name="Minakuchi Y."/>
            <person name="Suzuki M."/>
            <person name="Kawai-Toyooka H."/>
            <person name="Smith D.R."/>
            <person name="Sparks H."/>
            <person name="Anderson J."/>
            <person name="Bakaric R."/>
            <person name="Luria V."/>
            <person name="Karger A."/>
            <person name="Kirschner M.W."/>
            <person name="Durand P.M."/>
            <person name="Michod R.E."/>
            <person name="Nozaki H."/>
            <person name="Olson B.J."/>
        </authorList>
    </citation>
    <scope>NUCLEOTIDE SEQUENCE [LARGE SCALE GENOMIC DNA]</scope>
    <source>
        <strain evidence="9">NIES-2863</strain>
    </source>
</reference>
<dbReference type="GO" id="GO:0051726">
    <property type="term" value="P:regulation of cell cycle"/>
    <property type="evidence" value="ECO:0007669"/>
    <property type="project" value="InterPro"/>
</dbReference>
<dbReference type="PANTHER" id="PTHR21451">
    <property type="entry name" value="HISTONE H3 METHYLTRANSFERASE"/>
    <property type="match status" value="1"/>
</dbReference>
<dbReference type="Pfam" id="PF08123">
    <property type="entry name" value="DOT1"/>
    <property type="match status" value="1"/>
</dbReference>
<evidence type="ECO:0000256" key="3">
    <source>
        <dbReference type="ARBA" id="ARBA00022853"/>
    </source>
</evidence>
<protein>
    <recommendedName>
        <fullName evidence="2">Histone-lysine N-methyltransferase, H3 lysine-79 specific</fullName>
        <ecNumber evidence="1">2.1.1.360</ecNumber>
    </recommendedName>
    <alternativeName>
        <fullName evidence="4">Histone H3-K79 methyltransferase</fullName>
    </alternativeName>
</protein>
<dbReference type="OrthoDB" id="443402at2759"/>
<accession>A0A150G7A3</accession>
<evidence type="ECO:0000256" key="5">
    <source>
        <dbReference type="ARBA" id="ARBA00047770"/>
    </source>
</evidence>
<dbReference type="Gene3D" id="3.40.50.150">
    <property type="entry name" value="Vaccinia Virus protein VP39"/>
    <property type="match status" value="1"/>
</dbReference>
<proteinExistence type="predicted"/>
<evidence type="ECO:0000313" key="8">
    <source>
        <dbReference type="EMBL" id="KXZ45746.1"/>
    </source>
</evidence>
<evidence type="ECO:0000259" key="7">
    <source>
        <dbReference type="Pfam" id="PF08123"/>
    </source>
</evidence>